<protein>
    <submittedName>
        <fullName evidence="1">Uncharacterized protein</fullName>
    </submittedName>
</protein>
<sequence>MSAAAPCPHSERQDGVCTACGDCAHEVILNGACYQCGTSDLDGLAMSPKPSEQIVPAARLVRGRDNT</sequence>
<dbReference type="KEGG" id="hoh:Hoch_5138"/>
<dbReference type="HOGENOM" id="CLU_2806508_0_0_7"/>
<dbReference type="STRING" id="502025.Hoch_5138"/>
<gene>
    <name evidence="1" type="ordered locus">Hoch_5138</name>
</gene>
<organism evidence="1 2">
    <name type="scientific">Haliangium ochraceum (strain DSM 14365 / JCM 11303 / SMP-2)</name>
    <dbReference type="NCBI Taxonomy" id="502025"/>
    <lineage>
        <taxon>Bacteria</taxon>
        <taxon>Pseudomonadati</taxon>
        <taxon>Myxococcota</taxon>
        <taxon>Polyangia</taxon>
        <taxon>Haliangiales</taxon>
        <taxon>Kofleriaceae</taxon>
        <taxon>Haliangium</taxon>
    </lineage>
</organism>
<dbReference type="AlphaFoldDB" id="D0LWH6"/>
<evidence type="ECO:0000313" key="1">
    <source>
        <dbReference type="EMBL" id="ACY17626.1"/>
    </source>
</evidence>
<evidence type="ECO:0000313" key="2">
    <source>
        <dbReference type="Proteomes" id="UP000001880"/>
    </source>
</evidence>
<name>D0LWH6_HALO1</name>
<reference evidence="1 2" key="1">
    <citation type="journal article" date="2010" name="Stand. Genomic Sci.">
        <title>Complete genome sequence of Haliangium ochraceum type strain (SMP-2).</title>
        <authorList>
            <consortium name="US DOE Joint Genome Institute (JGI-PGF)"/>
            <person name="Ivanova N."/>
            <person name="Daum C."/>
            <person name="Lang E."/>
            <person name="Abt B."/>
            <person name="Kopitz M."/>
            <person name="Saunders E."/>
            <person name="Lapidus A."/>
            <person name="Lucas S."/>
            <person name="Glavina Del Rio T."/>
            <person name="Nolan M."/>
            <person name="Tice H."/>
            <person name="Copeland A."/>
            <person name="Cheng J.F."/>
            <person name="Chen F."/>
            <person name="Bruce D."/>
            <person name="Goodwin L."/>
            <person name="Pitluck S."/>
            <person name="Mavromatis K."/>
            <person name="Pati A."/>
            <person name="Mikhailova N."/>
            <person name="Chen A."/>
            <person name="Palaniappan K."/>
            <person name="Land M."/>
            <person name="Hauser L."/>
            <person name="Chang Y.J."/>
            <person name="Jeffries C.D."/>
            <person name="Detter J.C."/>
            <person name="Brettin T."/>
            <person name="Rohde M."/>
            <person name="Goker M."/>
            <person name="Bristow J."/>
            <person name="Markowitz V."/>
            <person name="Eisen J.A."/>
            <person name="Hugenholtz P."/>
            <person name="Kyrpides N.C."/>
            <person name="Klenk H.P."/>
        </authorList>
    </citation>
    <scope>NUCLEOTIDE SEQUENCE [LARGE SCALE GENOMIC DNA]</scope>
    <source>
        <strain evidence="2">DSM 14365 / CIP 107738 / JCM 11303 / AJ 13395 / SMP-2</strain>
    </source>
</reference>
<keyword evidence="2" id="KW-1185">Reference proteome</keyword>
<dbReference type="EMBL" id="CP001804">
    <property type="protein sequence ID" value="ACY17626.1"/>
    <property type="molecule type" value="Genomic_DNA"/>
</dbReference>
<dbReference type="Proteomes" id="UP000001880">
    <property type="component" value="Chromosome"/>
</dbReference>
<accession>D0LWH6</accession>
<dbReference type="RefSeq" id="WP_012830218.1">
    <property type="nucleotide sequence ID" value="NC_013440.1"/>
</dbReference>
<proteinExistence type="predicted"/>